<reference evidence="2 3" key="1">
    <citation type="journal article" date="2014" name="Mol. Biol. Evol.">
        <title>Massive expansion of Ubiquitination-related gene families within the Chlamydiae.</title>
        <authorList>
            <person name="Domman D."/>
            <person name="Collingro A."/>
            <person name="Lagkouvardos I."/>
            <person name="Gehre L."/>
            <person name="Weinmaier T."/>
            <person name="Rattei T."/>
            <person name="Subtil A."/>
            <person name="Horn M."/>
        </authorList>
    </citation>
    <scope>NUCLEOTIDE SEQUENCE [LARGE SCALE GENOMIC DNA]</scope>
    <source>
        <strain evidence="2 3">EI2</strain>
    </source>
</reference>
<dbReference type="EMBL" id="JSAN01000069">
    <property type="protein sequence ID" value="KIC71868.1"/>
    <property type="molecule type" value="Genomic_DNA"/>
</dbReference>
<feature type="region of interest" description="Disordered" evidence="1">
    <location>
        <begin position="1"/>
        <end position="32"/>
    </location>
</feature>
<dbReference type="AlphaFoldDB" id="A0A0C1HAN3"/>
<comment type="caution">
    <text evidence="2">The sequence shown here is derived from an EMBL/GenBank/DDBJ whole genome shotgun (WGS) entry which is preliminary data.</text>
</comment>
<gene>
    <name evidence="2" type="ORF">DB44_CW00410</name>
</gene>
<feature type="region of interest" description="Disordered" evidence="1">
    <location>
        <begin position="55"/>
        <end position="84"/>
    </location>
</feature>
<feature type="compositionally biased region" description="Polar residues" evidence="1">
    <location>
        <begin position="7"/>
        <end position="27"/>
    </location>
</feature>
<evidence type="ECO:0000313" key="3">
    <source>
        <dbReference type="Proteomes" id="UP000031465"/>
    </source>
</evidence>
<dbReference type="RefSeq" id="WP_039358370.1">
    <property type="nucleotide sequence ID" value="NZ_JSAN01000069.1"/>
</dbReference>
<evidence type="ECO:0000256" key="1">
    <source>
        <dbReference type="SAM" id="MobiDB-lite"/>
    </source>
</evidence>
<protein>
    <submittedName>
        <fullName evidence="2">Uncharacterized protein</fullName>
    </submittedName>
</protein>
<dbReference type="Proteomes" id="UP000031465">
    <property type="component" value="Unassembled WGS sequence"/>
</dbReference>
<accession>A0A0C1HAN3</accession>
<proteinExistence type="predicted"/>
<sequence>MHIVDLRSSSTTHDGTNLQGEQSSQNLAIPLYPPIPSSISPLPLPEASPRANGILCTQISPTPKTRNSGTPPQNRFRETHSDSTSYFSAIPASEAEQSVEADPISAPTSPLILAHVSHQAEGPLVQTLATKIMAFIERQTPIRLNTWFTPEDQAEMEQIIRNTSDRSQTITMSFLTCLSGMVASFALAVSQKNKSYELDASRLTILQREAYSQIKEQDQASYEVLTEQSHRIEELMQTRKDVYRIQYEKMQTEQMHLKEIHQGNTRGWFVPHFGIAHRAKTVFKLLEQRRLNLRISLNDLNRLPENSPPRSSHEVTQIVTTINTKLAELEEQILVHQKTLKSLEGESADQFRCESYYLHFNRIKKQSRCYDENQRRIAQRLRELVAETNTELLPSQMAQLKFEIAMIRAYQKKIEKRLVNLRTLLSGYKIMEGERVTVNVRRNNSRSAELKKGAELLNSLVALQERVTIHSSLAQISTPEIEKNLLKQDYLKFLELQSSFSVVQNTFKERTVNLENNMIKCFSNIEKIENCLKTFRQQMANLTVEIKHRTCWFKAEITPPAQPWWRFIINFLFFQRRFD</sequence>
<feature type="compositionally biased region" description="Polar residues" evidence="1">
    <location>
        <begin position="55"/>
        <end position="73"/>
    </location>
</feature>
<organism evidence="2 3">
    <name type="scientific">Candidatus Protochlamydia amoebophila</name>
    <dbReference type="NCBI Taxonomy" id="362787"/>
    <lineage>
        <taxon>Bacteria</taxon>
        <taxon>Pseudomonadati</taxon>
        <taxon>Chlamydiota</taxon>
        <taxon>Chlamydiia</taxon>
        <taxon>Parachlamydiales</taxon>
        <taxon>Parachlamydiaceae</taxon>
        <taxon>Candidatus Protochlamydia</taxon>
    </lineage>
</organism>
<evidence type="ECO:0000313" key="2">
    <source>
        <dbReference type="EMBL" id="KIC71868.1"/>
    </source>
</evidence>
<dbReference type="PATRIC" id="fig|362787.3.peg.1121"/>
<name>A0A0C1HAN3_9BACT</name>